<evidence type="ECO:0000313" key="1">
    <source>
        <dbReference type="EMBL" id="KAB8202986.1"/>
    </source>
</evidence>
<dbReference type="EMBL" id="ML734997">
    <property type="protein sequence ID" value="KAB8202986.1"/>
    <property type="molecule type" value="Genomic_DNA"/>
</dbReference>
<dbReference type="Proteomes" id="UP000326532">
    <property type="component" value="Unassembled WGS sequence"/>
</dbReference>
<proteinExistence type="predicted"/>
<reference evidence="1 2" key="1">
    <citation type="submission" date="2019-04" db="EMBL/GenBank/DDBJ databases">
        <title>Fungal friends and foes A comparative genomics study of 23 Aspergillus species from section Flavi.</title>
        <authorList>
            <consortium name="DOE Joint Genome Institute"/>
            <person name="Kjaerbolling I."/>
            <person name="Vesth T.C."/>
            <person name="Frisvad J.C."/>
            <person name="Nybo J.L."/>
            <person name="Theobald S."/>
            <person name="Kildgaard S."/>
            <person name="Petersen T.I."/>
            <person name="Kuo A."/>
            <person name="Sato A."/>
            <person name="Lyhne E.K."/>
            <person name="Kogle M.E."/>
            <person name="Wiebenga A."/>
            <person name="Kun R.S."/>
            <person name="Lubbers R.J."/>
            <person name="Makela M.R."/>
            <person name="Barry K."/>
            <person name="Chovatia M."/>
            <person name="Clum A."/>
            <person name="Daum C."/>
            <person name="Haridas S."/>
            <person name="He G."/>
            <person name="LaButti K."/>
            <person name="Lipzen A."/>
            <person name="Mondo S."/>
            <person name="Pangilinan J."/>
            <person name="Riley R."/>
            <person name="Salamov A."/>
            <person name="Simmons B.A."/>
            <person name="Magnuson J.K."/>
            <person name="Henrissat B."/>
            <person name="Mortensen U.H."/>
            <person name="Larsen T.O."/>
            <person name="De vries R.P."/>
            <person name="Grigoriev I.V."/>
            <person name="Machida M."/>
            <person name="Baker S.E."/>
            <person name="Andersen M.R."/>
        </authorList>
    </citation>
    <scope>NUCLEOTIDE SEQUENCE [LARGE SCALE GENOMIC DNA]</scope>
    <source>
        <strain evidence="1 2">CBS 117618</strain>
    </source>
</reference>
<protein>
    <submittedName>
        <fullName evidence="1">Uncharacterized protein</fullName>
    </submittedName>
</protein>
<dbReference type="AlphaFoldDB" id="A0A5N6DCY0"/>
<dbReference type="VEuPathDB" id="FungiDB:BDV34DRAFT_144020"/>
<gene>
    <name evidence="1" type="ORF">BDV34DRAFT_144020</name>
</gene>
<name>A0A5N6DCY0_ASPPA</name>
<accession>A0A5N6DCY0</accession>
<evidence type="ECO:0000313" key="2">
    <source>
        <dbReference type="Proteomes" id="UP000326532"/>
    </source>
</evidence>
<sequence length="79" mass="8827">MTTWDIARLGPGCHWSVPRCEWSSCPTVAYIRPLGACDFPTNSHGRRLLEIDPAHFQCSAMRFHYPLSNGVPSVLLIDA</sequence>
<keyword evidence="2" id="KW-1185">Reference proteome</keyword>
<organism evidence="1 2">
    <name type="scientific">Aspergillus parasiticus</name>
    <dbReference type="NCBI Taxonomy" id="5067"/>
    <lineage>
        <taxon>Eukaryota</taxon>
        <taxon>Fungi</taxon>
        <taxon>Dikarya</taxon>
        <taxon>Ascomycota</taxon>
        <taxon>Pezizomycotina</taxon>
        <taxon>Eurotiomycetes</taxon>
        <taxon>Eurotiomycetidae</taxon>
        <taxon>Eurotiales</taxon>
        <taxon>Aspergillaceae</taxon>
        <taxon>Aspergillus</taxon>
        <taxon>Aspergillus subgen. Circumdati</taxon>
    </lineage>
</organism>